<gene>
    <name evidence="2" type="ORF">ETSY1_28565</name>
</gene>
<dbReference type="Proteomes" id="UP000019141">
    <property type="component" value="Unassembled WGS sequence"/>
</dbReference>
<evidence type="ECO:0008006" key="4">
    <source>
        <dbReference type="Google" id="ProtNLM"/>
    </source>
</evidence>
<evidence type="ECO:0000256" key="1">
    <source>
        <dbReference type="SAM" id="SignalP"/>
    </source>
</evidence>
<reference evidence="2 3" key="1">
    <citation type="journal article" date="2014" name="Nature">
        <title>An environmental bacterial taxon with a large and distinct metabolic repertoire.</title>
        <authorList>
            <person name="Wilson M.C."/>
            <person name="Mori T."/>
            <person name="Ruckert C."/>
            <person name="Uria A.R."/>
            <person name="Helf M.J."/>
            <person name="Takada K."/>
            <person name="Gernert C."/>
            <person name="Steffens U.A."/>
            <person name="Heycke N."/>
            <person name="Schmitt S."/>
            <person name="Rinke C."/>
            <person name="Helfrich E.J."/>
            <person name="Brachmann A.O."/>
            <person name="Gurgui C."/>
            <person name="Wakimoto T."/>
            <person name="Kracht M."/>
            <person name="Crusemann M."/>
            <person name="Hentschel U."/>
            <person name="Abe I."/>
            <person name="Matsunaga S."/>
            <person name="Kalinowski J."/>
            <person name="Takeyama H."/>
            <person name="Piel J."/>
        </authorList>
    </citation>
    <scope>NUCLEOTIDE SEQUENCE [LARGE SCALE GENOMIC DNA]</scope>
    <source>
        <strain evidence="3">TSY1</strain>
    </source>
</reference>
<organism evidence="2 3">
    <name type="scientific">Entotheonella factor</name>
    <dbReference type="NCBI Taxonomy" id="1429438"/>
    <lineage>
        <taxon>Bacteria</taxon>
        <taxon>Pseudomonadati</taxon>
        <taxon>Nitrospinota/Tectimicrobiota group</taxon>
        <taxon>Candidatus Tectimicrobiota</taxon>
        <taxon>Candidatus Entotheonellia</taxon>
        <taxon>Candidatus Entotheonellales</taxon>
        <taxon>Candidatus Entotheonellaceae</taxon>
        <taxon>Candidatus Entotheonella</taxon>
    </lineage>
</organism>
<dbReference type="HOGENOM" id="CLU_1599705_0_0_7"/>
<evidence type="ECO:0000313" key="3">
    <source>
        <dbReference type="Proteomes" id="UP000019141"/>
    </source>
</evidence>
<accession>W4LCY6</accession>
<evidence type="ECO:0000313" key="2">
    <source>
        <dbReference type="EMBL" id="ETW95948.1"/>
    </source>
</evidence>
<dbReference type="EMBL" id="AZHW01000853">
    <property type="protein sequence ID" value="ETW95948.1"/>
    <property type="molecule type" value="Genomic_DNA"/>
</dbReference>
<feature type="chain" id="PRO_5004844508" description="CopC domain-containing protein" evidence="1">
    <location>
        <begin position="24"/>
        <end position="166"/>
    </location>
</feature>
<sequence>MGQFINIIVFIGILSACAFGAHAEPGGQPTPSTLPSLLTTIGQTQVILHDIRTADHRLVLELRSPDVTSMPSRSALHLAFDTRIKAISEPSPLMPLRLETAITDQQVTFFLARDPFAFPQPWSYTVTIAFNRLPQTGTVTWGNLPPQKVTYPSTPPVAQVNTLPGT</sequence>
<feature type="signal peptide" evidence="1">
    <location>
        <begin position="1"/>
        <end position="23"/>
    </location>
</feature>
<keyword evidence="3" id="KW-1185">Reference proteome</keyword>
<dbReference type="AlphaFoldDB" id="W4LCY6"/>
<comment type="caution">
    <text evidence="2">The sequence shown here is derived from an EMBL/GenBank/DDBJ whole genome shotgun (WGS) entry which is preliminary data.</text>
</comment>
<keyword evidence="1" id="KW-0732">Signal</keyword>
<name>W4LCY6_ENTF1</name>
<proteinExistence type="predicted"/>
<protein>
    <recommendedName>
        <fullName evidence="4">CopC domain-containing protein</fullName>
    </recommendedName>
</protein>